<evidence type="ECO:0000313" key="1">
    <source>
        <dbReference type="EMBL" id="JAH89903.1"/>
    </source>
</evidence>
<dbReference type="EMBL" id="GBXM01018674">
    <property type="protein sequence ID" value="JAH89903.1"/>
    <property type="molecule type" value="Transcribed_RNA"/>
</dbReference>
<reference evidence="1" key="2">
    <citation type="journal article" date="2015" name="Fish Shellfish Immunol.">
        <title>Early steps in the European eel (Anguilla anguilla)-Vibrio vulnificus interaction in the gills: Role of the RtxA13 toxin.</title>
        <authorList>
            <person name="Callol A."/>
            <person name="Pajuelo D."/>
            <person name="Ebbesson L."/>
            <person name="Teles M."/>
            <person name="MacKenzie S."/>
            <person name="Amaro C."/>
        </authorList>
    </citation>
    <scope>NUCLEOTIDE SEQUENCE</scope>
</reference>
<accession>A0A0E9WK98</accession>
<protein>
    <submittedName>
        <fullName evidence="1">Uncharacterized protein</fullName>
    </submittedName>
</protein>
<reference evidence="1" key="1">
    <citation type="submission" date="2014-11" db="EMBL/GenBank/DDBJ databases">
        <authorList>
            <person name="Amaro Gonzalez C."/>
        </authorList>
    </citation>
    <scope>NUCLEOTIDE SEQUENCE</scope>
</reference>
<proteinExistence type="predicted"/>
<dbReference type="AlphaFoldDB" id="A0A0E9WK98"/>
<sequence length="68" mass="7626">MRHQVKTAAVHSNQRKTQSQLCSVASATTEIINAADGKRSTTWAALRSREAHIDRVGFLFTIVFRLQN</sequence>
<organism evidence="1">
    <name type="scientific">Anguilla anguilla</name>
    <name type="common">European freshwater eel</name>
    <name type="synonym">Muraena anguilla</name>
    <dbReference type="NCBI Taxonomy" id="7936"/>
    <lineage>
        <taxon>Eukaryota</taxon>
        <taxon>Metazoa</taxon>
        <taxon>Chordata</taxon>
        <taxon>Craniata</taxon>
        <taxon>Vertebrata</taxon>
        <taxon>Euteleostomi</taxon>
        <taxon>Actinopterygii</taxon>
        <taxon>Neopterygii</taxon>
        <taxon>Teleostei</taxon>
        <taxon>Anguilliformes</taxon>
        <taxon>Anguillidae</taxon>
        <taxon>Anguilla</taxon>
    </lineage>
</organism>
<name>A0A0E9WK98_ANGAN</name>